<evidence type="ECO:0000256" key="6">
    <source>
        <dbReference type="HAMAP-Rule" id="MF_00900"/>
    </source>
</evidence>
<dbReference type="Gene3D" id="3.40.50.11060">
    <property type="entry name" value="GTPase HflX, N-terminal domain"/>
    <property type="match status" value="1"/>
</dbReference>
<evidence type="ECO:0000256" key="9">
    <source>
        <dbReference type="SAM" id="Coils"/>
    </source>
</evidence>
<feature type="binding site" evidence="8">
    <location>
        <position position="209"/>
    </location>
    <ligand>
        <name>Mg(2+)</name>
        <dbReference type="ChEBI" id="CHEBI:18420"/>
    </ligand>
</feature>
<feature type="binding site" evidence="7">
    <location>
        <begin position="250"/>
        <end position="253"/>
    </location>
    <ligand>
        <name>GTP</name>
        <dbReference type="ChEBI" id="CHEBI:37565"/>
    </ligand>
</feature>
<organism evidence="11 12">
    <name type="scientific">Pseudothermotoga hypogea DSM 11164 = NBRC 106472</name>
    <dbReference type="NCBI Taxonomy" id="1123384"/>
    <lineage>
        <taxon>Bacteria</taxon>
        <taxon>Thermotogati</taxon>
        <taxon>Thermotogota</taxon>
        <taxon>Thermotogae</taxon>
        <taxon>Thermotogales</taxon>
        <taxon>Thermotogaceae</taxon>
        <taxon>Pseudothermotoga</taxon>
    </lineage>
</organism>
<dbReference type="Gene3D" id="3.40.50.300">
    <property type="entry name" value="P-loop containing nucleotide triphosphate hydrolases"/>
    <property type="match status" value="1"/>
</dbReference>
<comment type="similarity">
    <text evidence="6">Belongs to the TRAFAC class OBG-HflX-like GTPase superfamily. HflX GTPase family.</text>
</comment>
<keyword evidence="4 8" id="KW-0460">Magnesium</keyword>
<dbReference type="CDD" id="cd01878">
    <property type="entry name" value="HflX"/>
    <property type="match status" value="1"/>
</dbReference>
<dbReference type="PIRSF" id="PIRSF006809">
    <property type="entry name" value="GTP-binding_hflX_prd"/>
    <property type="match status" value="1"/>
</dbReference>
<keyword evidence="12" id="KW-1185">Reference proteome</keyword>
<feature type="domain" description="Hflx-type G" evidence="10">
    <location>
        <begin position="196"/>
        <end position="362"/>
    </location>
</feature>
<evidence type="ECO:0000313" key="11">
    <source>
        <dbReference type="EMBL" id="AJC74521.1"/>
    </source>
</evidence>
<dbReference type="SUPFAM" id="SSF52540">
    <property type="entry name" value="P-loop containing nucleoside triphosphate hydrolases"/>
    <property type="match status" value="1"/>
</dbReference>
<keyword evidence="9" id="KW-0175">Coiled coil</keyword>
<feature type="binding site" evidence="7">
    <location>
        <begin position="340"/>
        <end position="342"/>
    </location>
    <ligand>
        <name>GTP</name>
        <dbReference type="ChEBI" id="CHEBI:37565"/>
    </ligand>
</feature>
<feature type="coiled-coil region" evidence="9">
    <location>
        <begin position="155"/>
        <end position="189"/>
    </location>
</feature>
<keyword evidence="2 8" id="KW-0479">Metal-binding</keyword>
<dbReference type="PROSITE" id="PS51705">
    <property type="entry name" value="G_HFLX"/>
    <property type="match status" value="1"/>
</dbReference>
<proteinExistence type="inferred from homology"/>
<dbReference type="FunFam" id="3.40.50.11060:FF:000001">
    <property type="entry name" value="GTPase HflX"/>
    <property type="match status" value="1"/>
</dbReference>
<feature type="binding site" evidence="7">
    <location>
        <begin position="316"/>
        <end position="319"/>
    </location>
    <ligand>
        <name>GTP</name>
        <dbReference type="ChEBI" id="CHEBI:37565"/>
    </ligand>
</feature>
<evidence type="ECO:0000256" key="7">
    <source>
        <dbReference type="PIRSR" id="PIRSR006809-1"/>
    </source>
</evidence>
<feature type="binding site" evidence="8">
    <location>
        <position position="230"/>
    </location>
    <ligand>
        <name>Mg(2+)</name>
        <dbReference type="ChEBI" id="CHEBI:18420"/>
    </ligand>
</feature>
<dbReference type="GO" id="GO:0046872">
    <property type="term" value="F:metal ion binding"/>
    <property type="evidence" value="ECO:0007669"/>
    <property type="project" value="UniProtKB-KW"/>
</dbReference>
<dbReference type="PANTHER" id="PTHR10229">
    <property type="entry name" value="GTP-BINDING PROTEIN HFLX"/>
    <property type="match status" value="1"/>
</dbReference>
<dbReference type="Pfam" id="PF16360">
    <property type="entry name" value="GTP-bdg_M"/>
    <property type="match status" value="1"/>
</dbReference>
<dbReference type="Pfam" id="PF01926">
    <property type="entry name" value="MMR_HSR1"/>
    <property type="match status" value="1"/>
</dbReference>
<dbReference type="InterPro" id="IPR016496">
    <property type="entry name" value="GTPase_HflX"/>
</dbReference>
<evidence type="ECO:0000256" key="2">
    <source>
        <dbReference type="ARBA" id="ARBA00022723"/>
    </source>
</evidence>
<dbReference type="InterPro" id="IPR027417">
    <property type="entry name" value="P-loop_NTPase"/>
</dbReference>
<dbReference type="OrthoDB" id="9812272at2"/>
<dbReference type="InterPro" id="IPR030394">
    <property type="entry name" value="G_HFLX_dom"/>
</dbReference>
<dbReference type="EMBL" id="CP007141">
    <property type="protein sequence ID" value="AJC74521.1"/>
    <property type="molecule type" value="Genomic_DNA"/>
</dbReference>
<feature type="binding site" evidence="7">
    <location>
        <begin position="202"/>
        <end position="209"/>
    </location>
    <ligand>
        <name>GTP</name>
        <dbReference type="ChEBI" id="CHEBI:37565"/>
    </ligand>
</feature>
<accession>A0A0X1KTH0</accession>
<evidence type="ECO:0000256" key="4">
    <source>
        <dbReference type="ARBA" id="ARBA00022842"/>
    </source>
</evidence>
<keyword evidence="5 6" id="KW-0342">GTP-binding</keyword>
<dbReference type="InterPro" id="IPR025121">
    <property type="entry name" value="GTPase_HflX_N"/>
</dbReference>
<dbReference type="HAMAP" id="MF_00900">
    <property type="entry name" value="GTPase_HflX"/>
    <property type="match status" value="1"/>
</dbReference>
<dbReference type="KEGG" id="phy:AJ81_10410"/>
<dbReference type="GO" id="GO:0005525">
    <property type="term" value="F:GTP binding"/>
    <property type="evidence" value="ECO:0007669"/>
    <property type="project" value="UniProtKB-UniRule"/>
</dbReference>
<dbReference type="PATRIC" id="fig|1123384.7.peg.2089"/>
<dbReference type="InterPro" id="IPR042108">
    <property type="entry name" value="GTPase_HflX_N_sf"/>
</dbReference>
<comment type="function">
    <text evidence="6">GTPase that associates with the 50S ribosomal subunit and may have a role during protein synthesis or ribosome biogenesis.</text>
</comment>
<keyword evidence="3 6" id="KW-0547">Nucleotide-binding</keyword>
<evidence type="ECO:0000256" key="3">
    <source>
        <dbReference type="ARBA" id="ARBA00022741"/>
    </source>
</evidence>
<dbReference type="AlphaFoldDB" id="A0A0X1KTH0"/>
<evidence type="ECO:0000256" key="1">
    <source>
        <dbReference type="ARBA" id="ARBA00022490"/>
    </source>
</evidence>
<dbReference type="GO" id="GO:0043022">
    <property type="term" value="F:ribosome binding"/>
    <property type="evidence" value="ECO:0007669"/>
    <property type="project" value="TreeGrafter"/>
</dbReference>
<sequence length="423" mass="47543">MVRTNEAVGLKKVLMLTIENSETSCEELVSLLANIGAEVVELIKQKREFPDSRFYLGRGRIESIAEKIAHLGIDYVVVDSELTPVQAKNLEKILKVPVRDRTQVILDVFAKHATTREGKIQVELARLQYELPRLVGEGKSLSRLGGGVGTRGPGEPRLEERRRRIHERIAELRKELQELRKNREQQRKLRLDSGLATVSIVGYTNAGKSCLLATLSSDRSILVSGKLFSTLAPVVRRVKLPDGRVVLFKDTVGFIRKVPHSIIEAFKSTLEEISYSDLIILLADVSDPEVVQKIEVAEDVLSELQAEKIPRLLVFNKIDLLSKESLERLSDAYPSAIFISALKGEGIDLLLEEVSRLLGKSETEREFFIDAKRLHLLEKYREKITIKRSIFTDEGVVVRIRAREGMLKKLATLLDGGMEACES</sequence>
<protein>
    <recommendedName>
        <fullName evidence="6">GTPase HflX</fullName>
    </recommendedName>
    <alternativeName>
        <fullName evidence="6">GTP-binding protein HflX</fullName>
    </alternativeName>
</protein>
<evidence type="ECO:0000256" key="5">
    <source>
        <dbReference type="ARBA" id="ARBA00023134"/>
    </source>
</evidence>
<comment type="cofactor">
    <cofactor evidence="8">
        <name>Mg(2+)</name>
        <dbReference type="ChEBI" id="CHEBI:18420"/>
    </cofactor>
</comment>
<dbReference type="Proteomes" id="UP000077469">
    <property type="component" value="Chromosome"/>
</dbReference>
<dbReference type="PaxDb" id="1123384-AJ81_10410"/>
<dbReference type="STRING" id="1123384.AJ81_10410"/>
<reference evidence="11 12" key="1">
    <citation type="submission" date="2014-01" db="EMBL/GenBank/DDBJ databases">
        <title>Genome sequencing of Thermotog hypogea.</title>
        <authorList>
            <person name="Zhang X."/>
            <person name="Alvare G."/>
            <person name="Fristensky B."/>
            <person name="Chen L."/>
            <person name="Suen T."/>
            <person name="Chen Q."/>
            <person name="Ma K."/>
        </authorList>
    </citation>
    <scope>NUCLEOTIDE SEQUENCE [LARGE SCALE GENOMIC DNA]</scope>
    <source>
        <strain evidence="11 12">DSM 11164</strain>
    </source>
</reference>
<dbReference type="PANTHER" id="PTHR10229:SF0">
    <property type="entry name" value="GTP-BINDING PROTEIN 6-RELATED"/>
    <property type="match status" value="1"/>
</dbReference>
<gene>
    <name evidence="6" type="primary">hflX</name>
    <name evidence="11" type="ORF">AJ81_10410</name>
</gene>
<evidence type="ECO:0000313" key="12">
    <source>
        <dbReference type="Proteomes" id="UP000077469"/>
    </source>
</evidence>
<name>A0A0X1KTH0_9THEM</name>
<dbReference type="Pfam" id="PF13167">
    <property type="entry name" value="GTP-bdg_N"/>
    <property type="match status" value="1"/>
</dbReference>
<comment type="subunit">
    <text evidence="6">Monomer. Associates with the 50S ribosomal subunit.</text>
</comment>
<evidence type="ECO:0000259" key="10">
    <source>
        <dbReference type="PROSITE" id="PS51705"/>
    </source>
</evidence>
<dbReference type="GO" id="GO:0003924">
    <property type="term" value="F:GTPase activity"/>
    <property type="evidence" value="ECO:0007669"/>
    <property type="project" value="UniProtKB-UniRule"/>
</dbReference>
<dbReference type="NCBIfam" id="TIGR03156">
    <property type="entry name" value="GTP_HflX"/>
    <property type="match status" value="1"/>
</dbReference>
<dbReference type="GO" id="GO:0005737">
    <property type="term" value="C:cytoplasm"/>
    <property type="evidence" value="ECO:0007669"/>
    <property type="project" value="UniProtKB-SubCell"/>
</dbReference>
<dbReference type="InterPro" id="IPR006073">
    <property type="entry name" value="GTP-bd"/>
</dbReference>
<dbReference type="InterPro" id="IPR032305">
    <property type="entry name" value="GTP-bd_M"/>
</dbReference>
<dbReference type="Gene3D" id="6.10.250.2860">
    <property type="match status" value="1"/>
</dbReference>
<evidence type="ECO:0000256" key="8">
    <source>
        <dbReference type="PIRSR" id="PIRSR006809-2"/>
    </source>
</evidence>
<comment type="subcellular location">
    <subcellularLocation>
        <location evidence="6">Cytoplasm</location>
    </subcellularLocation>
    <text evidence="6">May associate with membranes.</text>
</comment>
<keyword evidence="1 6" id="KW-0963">Cytoplasm</keyword>